<keyword evidence="3 5" id="KW-0698">rRNA processing</keyword>
<dbReference type="SUPFAM" id="SSF50346">
    <property type="entry name" value="PRC-barrel domain"/>
    <property type="match status" value="1"/>
</dbReference>
<comment type="subcellular location">
    <subcellularLocation>
        <location evidence="5">Cytoplasm</location>
    </subcellularLocation>
</comment>
<accession>A0A519BDC1</accession>
<organism evidence="8 9">
    <name type="scientific">Candidatus Acidulodesulfobacterium ferriphilum</name>
    <dbReference type="NCBI Taxonomy" id="2597223"/>
    <lineage>
        <taxon>Bacteria</taxon>
        <taxon>Deltaproteobacteria</taxon>
        <taxon>Candidatus Acidulodesulfobacterales</taxon>
        <taxon>Candidatus Acidulodesulfobacterium</taxon>
    </lineage>
</organism>
<dbReference type="Gene3D" id="2.40.30.60">
    <property type="entry name" value="RimM"/>
    <property type="match status" value="1"/>
</dbReference>
<dbReference type="InterPro" id="IPR027275">
    <property type="entry name" value="PRC-brl_dom"/>
</dbReference>
<keyword evidence="1 5" id="KW-0963">Cytoplasm</keyword>
<dbReference type="Gene3D" id="2.30.30.240">
    <property type="entry name" value="PRC-barrel domain"/>
    <property type="match status" value="1"/>
</dbReference>
<evidence type="ECO:0000256" key="1">
    <source>
        <dbReference type="ARBA" id="ARBA00022490"/>
    </source>
</evidence>
<dbReference type="InterPro" id="IPR036976">
    <property type="entry name" value="RimM_N_sf"/>
</dbReference>
<dbReference type="Pfam" id="PF05239">
    <property type="entry name" value="PRC"/>
    <property type="match status" value="1"/>
</dbReference>
<dbReference type="PANTHER" id="PTHR33692">
    <property type="entry name" value="RIBOSOME MATURATION FACTOR RIMM"/>
    <property type="match status" value="1"/>
</dbReference>
<comment type="similarity">
    <text evidence="5">Belongs to the RimM family.</text>
</comment>
<evidence type="ECO:0000256" key="3">
    <source>
        <dbReference type="ARBA" id="ARBA00022552"/>
    </source>
</evidence>
<evidence type="ECO:0000256" key="2">
    <source>
        <dbReference type="ARBA" id="ARBA00022517"/>
    </source>
</evidence>
<dbReference type="Pfam" id="PF01782">
    <property type="entry name" value="RimM"/>
    <property type="match status" value="1"/>
</dbReference>
<dbReference type="GO" id="GO:0006364">
    <property type="term" value="P:rRNA processing"/>
    <property type="evidence" value="ECO:0007669"/>
    <property type="project" value="UniProtKB-UniRule"/>
</dbReference>
<proteinExistence type="inferred from homology"/>
<dbReference type="PANTHER" id="PTHR33692:SF1">
    <property type="entry name" value="RIBOSOME MATURATION FACTOR RIMM"/>
    <property type="match status" value="1"/>
</dbReference>
<name>A0A519BDC1_9DELT</name>
<keyword evidence="2 5" id="KW-0690">Ribosome biogenesis</keyword>
<evidence type="ECO:0000256" key="4">
    <source>
        <dbReference type="ARBA" id="ARBA00023186"/>
    </source>
</evidence>
<dbReference type="InterPro" id="IPR009000">
    <property type="entry name" value="Transl_B-barrel_sf"/>
</dbReference>
<evidence type="ECO:0000259" key="6">
    <source>
        <dbReference type="Pfam" id="PF01782"/>
    </source>
</evidence>
<dbReference type="GO" id="GO:0005737">
    <property type="term" value="C:cytoplasm"/>
    <property type="evidence" value="ECO:0007669"/>
    <property type="project" value="UniProtKB-SubCell"/>
</dbReference>
<dbReference type="HAMAP" id="MF_00014">
    <property type="entry name" value="Ribosome_mat_RimM"/>
    <property type="match status" value="1"/>
</dbReference>
<dbReference type="SUPFAM" id="SSF50447">
    <property type="entry name" value="Translation proteins"/>
    <property type="match status" value="1"/>
</dbReference>
<dbReference type="GO" id="GO:0043022">
    <property type="term" value="F:ribosome binding"/>
    <property type="evidence" value="ECO:0007669"/>
    <property type="project" value="InterPro"/>
</dbReference>
<evidence type="ECO:0000313" key="9">
    <source>
        <dbReference type="Proteomes" id="UP000320813"/>
    </source>
</evidence>
<keyword evidence="4 5" id="KW-0143">Chaperone</keyword>
<comment type="subunit">
    <text evidence="5">Binds ribosomal protein uS19.</text>
</comment>
<reference evidence="8 9" key="1">
    <citation type="submission" date="2019-01" db="EMBL/GenBank/DDBJ databases">
        <title>Insights into ecological role of a new deltaproteobacterial order Candidatus Sinidesulfobacterales (Sva0485) by metagenomics and metatranscriptomics.</title>
        <authorList>
            <person name="Tan S."/>
            <person name="Liu J."/>
            <person name="Fang Y."/>
            <person name="Hedlund B.P."/>
            <person name="Lian Z.H."/>
            <person name="Huang L.Y."/>
            <person name="Li J.T."/>
            <person name="Huang L.N."/>
            <person name="Li W.J."/>
            <person name="Jiang H.C."/>
            <person name="Dong H.L."/>
            <person name="Shu W.S."/>
        </authorList>
    </citation>
    <scope>NUCLEOTIDE SEQUENCE [LARGE SCALE GENOMIC DNA]</scope>
    <source>
        <strain evidence="8">AP3</strain>
    </source>
</reference>
<comment type="function">
    <text evidence="5">An accessory protein needed during the final step in the assembly of 30S ribosomal subunit, possibly for assembly of the head region. Essential for efficient processing of 16S rRNA. May be needed both before and after RbfA during the maturation of 16S rRNA. It has affinity for free ribosomal 30S subunits but not for 70S ribosomes.</text>
</comment>
<feature type="domain" description="RimM N-terminal" evidence="6">
    <location>
        <begin position="7"/>
        <end position="87"/>
    </location>
</feature>
<dbReference type="NCBIfam" id="TIGR02273">
    <property type="entry name" value="16S_RimM"/>
    <property type="match status" value="1"/>
</dbReference>
<gene>
    <name evidence="5 8" type="primary">rimM</name>
    <name evidence="8" type="ORF">EVJ47_02930</name>
</gene>
<feature type="domain" description="PRC-barrel" evidence="7">
    <location>
        <begin position="94"/>
        <end position="160"/>
    </location>
</feature>
<dbReference type="InterPro" id="IPR002676">
    <property type="entry name" value="RimM_N"/>
</dbReference>
<dbReference type="Proteomes" id="UP000320813">
    <property type="component" value="Unassembled WGS sequence"/>
</dbReference>
<comment type="caution">
    <text evidence="8">The sequence shown here is derived from an EMBL/GenBank/DDBJ whole genome shotgun (WGS) entry which is preliminary data.</text>
</comment>
<sequence length="166" mass="18977">MNDYIGVGEFAKPHGINGELLFIPYNPDTGAFSPGIPLFIQRDNAYERLKVEKIRPVNKGFLIKLYGSHSIDDALSFKKKRVFIKKTDITLDKNEYLISDLINLNCYNSKNENIGTVAEVYQGDTDIIEIKSAEGTYLIPMTDENIFRVDYDNNKVVVKNEENYKI</sequence>
<dbReference type="InterPro" id="IPR011961">
    <property type="entry name" value="RimM"/>
</dbReference>
<evidence type="ECO:0000256" key="5">
    <source>
        <dbReference type="HAMAP-Rule" id="MF_00014"/>
    </source>
</evidence>
<evidence type="ECO:0000259" key="7">
    <source>
        <dbReference type="Pfam" id="PF05239"/>
    </source>
</evidence>
<comment type="domain">
    <text evidence="5">The PRC barrel domain binds ribosomal protein uS19.</text>
</comment>
<evidence type="ECO:0000313" key="8">
    <source>
        <dbReference type="EMBL" id="RZD15238.1"/>
    </source>
</evidence>
<dbReference type="InterPro" id="IPR011033">
    <property type="entry name" value="PRC_barrel-like_sf"/>
</dbReference>
<dbReference type="AlphaFoldDB" id="A0A519BDC1"/>
<dbReference type="GO" id="GO:0042274">
    <property type="term" value="P:ribosomal small subunit biogenesis"/>
    <property type="evidence" value="ECO:0007669"/>
    <property type="project" value="UniProtKB-UniRule"/>
</dbReference>
<protein>
    <recommendedName>
        <fullName evidence="5">Ribosome maturation factor RimM</fullName>
    </recommendedName>
</protein>
<dbReference type="GO" id="GO:0005840">
    <property type="term" value="C:ribosome"/>
    <property type="evidence" value="ECO:0007669"/>
    <property type="project" value="InterPro"/>
</dbReference>
<dbReference type="EMBL" id="SGBD01000001">
    <property type="protein sequence ID" value="RZD15238.1"/>
    <property type="molecule type" value="Genomic_DNA"/>
</dbReference>